<keyword evidence="2" id="KW-1185">Reference proteome</keyword>
<proteinExistence type="predicted"/>
<dbReference type="KEGG" id="dpl:KGM_200371B"/>
<sequence>SAYQPVLLELGLAQERCVLVLGIAHLAYTCHFFTMTIELKVQRFIPRAI</sequence>
<evidence type="ECO:0000313" key="1">
    <source>
        <dbReference type="EMBL" id="OWR44672.1"/>
    </source>
</evidence>
<protein>
    <submittedName>
        <fullName evidence="1">Uncharacterized protein</fullName>
    </submittedName>
</protein>
<dbReference type="AlphaFoldDB" id="A0A212ET53"/>
<dbReference type="EMBL" id="AGBW02012635">
    <property type="protein sequence ID" value="OWR44672.1"/>
    <property type="molecule type" value="Genomic_DNA"/>
</dbReference>
<comment type="caution">
    <text evidence="1">The sequence shown here is derived from an EMBL/GenBank/DDBJ whole genome shotgun (WGS) entry which is preliminary data.</text>
</comment>
<feature type="non-terminal residue" evidence="1">
    <location>
        <position position="1"/>
    </location>
</feature>
<reference evidence="1 2" key="1">
    <citation type="journal article" date="2011" name="Cell">
        <title>The monarch butterfly genome yields insights into long-distance migration.</title>
        <authorList>
            <person name="Zhan S."/>
            <person name="Merlin C."/>
            <person name="Boore J.L."/>
            <person name="Reppert S.M."/>
        </authorList>
    </citation>
    <scope>NUCLEOTIDE SEQUENCE [LARGE SCALE GENOMIC DNA]</scope>
    <source>
        <strain evidence="1">F-2</strain>
    </source>
</reference>
<evidence type="ECO:0000313" key="2">
    <source>
        <dbReference type="Proteomes" id="UP000007151"/>
    </source>
</evidence>
<gene>
    <name evidence="1" type="ORF">KGM_200371B</name>
</gene>
<dbReference type="InParanoid" id="A0A212ET53"/>
<dbReference type="Proteomes" id="UP000007151">
    <property type="component" value="Unassembled WGS sequence"/>
</dbReference>
<organism evidence="1 2">
    <name type="scientific">Danaus plexippus plexippus</name>
    <dbReference type="NCBI Taxonomy" id="278856"/>
    <lineage>
        <taxon>Eukaryota</taxon>
        <taxon>Metazoa</taxon>
        <taxon>Ecdysozoa</taxon>
        <taxon>Arthropoda</taxon>
        <taxon>Hexapoda</taxon>
        <taxon>Insecta</taxon>
        <taxon>Pterygota</taxon>
        <taxon>Neoptera</taxon>
        <taxon>Endopterygota</taxon>
        <taxon>Lepidoptera</taxon>
        <taxon>Glossata</taxon>
        <taxon>Ditrysia</taxon>
        <taxon>Papilionoidea</taxon>
        <taxon>Nymphalidae</taxon>
        <taxon>Danainae</taxon>
        <taxon>Danaini</taxon>
        <taxon>Danaina</taxon>
        <taxon>Danaus</taxon>
        <taxon>Danaus</taxon>
    </lineage>
</organism>
<accession>A0A212ET53</accession>
<name>A0A212ET53_DANPL</name>